<accession>A0AAD5KYV5</accession>
<gene>
    <name evidence="2" type="ORF">GHT06_020401</name>
</gene>
<comment type="caution">
    <text evidence="2">The sequence shown here is derived from an EMBL/GenBank/DDBJ whole genome shotgun (WGS) entry which is preliminary data.</text>
</comment>
<feature type="region of interest" description="Disordered" evidence="1">
    <location>
        <begin position="426"/>
        <end position="445"/>
    </location>
</feature>
<feature type="compositionally biased region" description="Polar residues" evidence="1">
    <location>
        <begin position="436"/>
        <end position="445"/>
    </location>
</feature>
<feature type="region of interest" description="Disordered" evidence="1">
    <location>
        <begin position="85"/>
        <end position="111"/>
    </location>
</feature>
<proteinExistence type="predicted"/>
<evidence type="ECO:0000256" key="1">
    <source>
        <dbReference type="SAM" id="MobiDB-lite"/>
    </source>
</evidence>
<dbReference type="PANTHER" id="PTHR47501:SF5">
    <property type="entry name" value="HAT C-TERMINAL DIMERISATION DOMAIN-CONTAINING PROTEIN"/>
    <property type="match status" value="1"/>
</dbReference>
<evidence type="ECO:0000313" key="2">
    <source>
        <dbReference type="EMBL" id="KAI9552548.1"/>
    </source>
</evidence>
<name>A0AAD5KYV5_9CRUS</name>
<dbReference type="Proteomes" id="UP000820818">
    <property type="component" value="Linkage Group LG9"/>
</dbReference>
<protein>
    <recommendedName>
        <fullName evidence="4">DUF659 domain-containing protein</fullName>
    </recommendedName>
</protein>
<keyword evidence="3" id="KW-1185">Reference proteome</keyword>
<organism evidence="2 3">
    <name type="scientific">Daphnia sinensis</name>
    <dbReference type="NCBI Taxonomy" id="1820382"/>
    <lineage>
        <taxon>Eukaryota</taxon>
        <taxon>Metazoa</taxon>
        <taxon>Ecdysozoa</taxon>
        <taxon>Arthropoda</taxon>
        <taxon>Crustacea</taxon>
        <taxon>Branchiopoda</taxon>
        <taxon>Diplostraca</taxon>
        <taxon>Cladocera</taxon>
        <taxon>Anomopoda</taxon>
        <taxon>Daphniidae</taxon>
        <taxon>Daphnia</taxon>
        <taxon>Daphnia similis group</taxon>
    </lineage>
</organism>
<dbReference type="EMBL" id="WJBH02000009">
    <property type="protein sequence ID" value="KAI9552548.1"/>
    <property type="molecule type" value="Genomic_DNA"/>
</dbReference>
<dbReference type="AlphaFoldDB" id="A0AAD5KYV5"/>
<dbReference type="PANTHER" id="PTHR47501">
    <property type="entry name" value="TRANSPOSASE-RELATED"/>
    <property type="match status" value="1"/>
</dbReference>
<evidence type="ECO:0008006" key="4">
    <source>
        <dbReference type="Google" id="ProtNLM"/>
    </source>
</evidence>
<evidence type="ECO:0000313" key="3">
    <source>
        <dbReference type="Proteomes" id="UP000820818"/>
    </source>
</evidence>
<sequence>MASLNSSSTEKDLWTDSGVFRFFNFTQAVIKHFTIDTSLTRLEEKEKKALLGTELVAGTCKTCGWESKKKHDVASVAYKEAMATKMNDRKRRRSADSSYLPTNKKAKEAGRPQETIDVALVLNTISRKKEKIENAKKLEPEHQARVDMRIFQDVVGSCLPLSTVLNSLFRNVCTGINPKVNVVCTKTLKKTILQQYLEYKASLRKRFSNAVDVCLTADAWGSKRRSFLGVTAHWLESKGEMSELKRSSAALACKRFQGSHTYDKIATLLNNIMDDFNLHGKVENKVENGLTLDEDDDPEFIEGLAALADLEDEEELEELREAATFHTATYRIMKDVGFSTIILPKHIRFGKLFEDLNGIGGSSMAWYLMAALTHPCFKAHWIKDRRSQEDAKLKLRQLIQDATYSPVLEKSKTSLAEEFLVFDDIHPSERPDDEPSSTNFNYKKE</sequence>
<reference evidence="2 3" key="1">
    <citation type="submission" date="2022-05" db="EMBL/GenBank/DDBJ databases">
        <title>A multi-omics perspective on studying reproductive biology in Daphnia sinensis.</title>
        <authorList>
            <person name="Jia J."/>
        </authorList>
    </citation>
    <scope>NUCLEOTIDE SEQUENCE [LARGE SCALE GENOMIC DNA]</scope>
    <source>
        <strain evidence="2 3">WSL</strain>
    </source>
</reference>